<dbReference type="InterPro" id="IPR000595">
    <property type="entry name" value="cNMP-bd_dom"/>
</dbReference>
<proteinExistence type="predicted"/>
<keyword evidence="3" id="KW-1185">Reference proteome</keyword>
<name>A0A1T5NUK7_9BACT</name>
<dbReference type="InterPro" id="IPR018490">
    <property type="entry name" value="cNMP-bd_dom_sf"/>
</dbReference>
<evidence type="ECO:0000259" key="1">
    <source>
        <dbReference type="Pfam" id="PF00027"/>
    </source>
</evidence>
<accession>A0A1T5NUK7</accession>
<dbReference type="AlphaFoldDB" id="A0A1T5NUK7"/>
<dbReference type="InterPro" id="IPR014710">
    <property type="entry name" value="RmlC-like_jellyroll"/>
</dbReference>
<organism evidence="2 3">
    <name type="scientific">Chitinophaga ginsengisegetis</name>
    <dbReference type="NCBI Taxonomy" id="393003"/>
    <lineage>
        <taxon>Bacteria</taxon>
        <taxon>Pseudomonadati</taxon>
        <taxon>Bacteroidota</taxon>
        <taxon>Chitinophagia</taxon>
        <taxon>Chitinophagales</taxon>
        <taxon>Chitinophagaceae</taxon>
        <taxon>Chitinophaga</taxon>
    </lineage>
</organism>
<evidence type="ECO:0000313" key="2">
    <source>
        <dbReference type="EMBL" id="SKD04180.1"/>
    </source>
</evidence>
<dbReference type="Gene3D" id="2.60.120.10">
    <property type="entry name" value="Jelly Rolls"/>
    <property type="match status" value="1"/>
</dbReference>
<feature type="domain" description="Cyclic nucleotide-binding" evidence="1">
    <location>
        <begin position="31"/>
        <end position="115"/>
    </location>
</feature>
<reference evidence="2 3" key="1">
    <citation type="submission" date="2017-02" db="EMBL/GenBank/DDBJ databases">
        <authorList>
            <person name="Peterson S.W."/>
        </authorList>
    </citation>
    <scope>NUCLEOTIDE SEQUENCE [LARGE SCALE GENOMIC DNA]</scope>
    <source>
        <strain evidence="2 3">DSM 18108</strain>
    </source>
</reference>
<sequence>MKLLTDSILQHVPLRDADIKRIPGYFESVRTRRRQFLLREGDVCRYEFFVLKGCCRQYEKDATGKENVLQFSVEGWWITDLDSMLSGQPSLFNIDVLEGGEVLRITRQQLEQLFNDIPAVERYYRIISQRGYIALQRRILSLQKPAIERYRGFVSRYPFLETRLPQHQVAAYLGITPESLSRLRRKIAKEPL</sequence>
<evidence type="ECO:0000313" key="3">
    <source>
        <dbReference type="Proteomes" id="UP000190166"/>
    </source>
</evidence>
<dbReference type="Proteomes" id="UP000190166">
    <property type="component" value="Unassembled WGS sequence"/>
</dbReference>
<protein>
    <submittedName>
        <fullName evidence="2">cAMP-binding domain of CRP or a regulatory subunit of cAMP-dependent protein kinases</fullName>
    </submittedName>
</protein>
<dbReference type="RefSeq" id="WP_079470100.1">
    <property type="nucleotide sequence ID" value="NZ_FUZZ01000002.1"/>
</dbReference>
<dbReference type="SUPFAM" id="SSF51206">
    <property type="entry name" value="cAMP-binding domain-like"/>
    <property type="match status" value="1"/>
</dbReference>
<keyword evidence="2" id="KW-0418">Kinase</keyword>
<keyword evidence="2" id="KW-0808">Transferase</keyword>
<dbReference type="STRING" id="393003.SAMN05660461_2777"/>
<dbReference type="CDD" id="cd00038">
    <property type="entry name" value="CAP_ED"/>
    <property type="match status" value="1"/>
</dbReference>
<dbReference type="EMBL" id="FUZZ01000002">
    <property type="protein sequence ID" value="SKD04180.1"/>
    <property type="molecule type" value="Genomic_DNA"/>
</dbReference>
<gene>
    <name evidence="2" type="ORF">SAMN05660461_2777</name>
</gene>
<dbReference type="Pfam" id="PF00027">
    <property type="entry name" value="cNMP_binding"/>
    <property type="match status" value="1"/>
</dbReference>
<dbReference type="GO" id="GO:0016301">
    <property type="term" value="F:kinase activity"/>
    <property type="evidence" value="ECO:0007669"/>
    <property type="project" value="UniProtKB-KW"/>
</dbReference>